<dbReference type="RefSeq" id="WP_304988135.1">
    <property type="nucleotide sequence ID" value="NZ_BAAACR010000001.1"/>
</dbReference>
<organism evidence="1 2">
    <name type="scientific">Selenomonas dianae</name>
    <dbReference type="NCBI Taxonomy" id="135079"/>
    <lineage>
        <taxon>Bacteria</taxon>
        <taxon>Bacillati</taxon>
        <taxon>Bacillota</taxon>
        <taxon>Negativicutes</taxon>
        <taxon>Selenomonadales</taxon>
        <taxon>Selenomonadaceae</taxon>
        <taxon>Selenomonas</taxon>
    </lineage>
</organism>
<keyword evidence="2" id="KW-1185">Reference proteome</keyword>
<dbReference type="EMBL" id="BAAACR010000001">
    <property type="protein sequence ID" value="GAA0201572.1"/>
    <property type="molecule type" value="Genomic_DNA"/>
</dbReference>
<sequence>MIHDAFKKGNPLTNATFSLDISFGTNKSYSRMESTTHEYAGSRIASGGNTNVTAGERDLTVTGSAITGRDVSLTAKGNVRLEAGENTSVTTTENKFSSANIGASFTPQGLSNISVNANKGNGNSKENLTAYSPTLVVAENTLSLTSGKDMDIIGSKAQGEKITAKVGGNLNIETLQEKEIYEEQNKSADFGVSWSMNPVTQRLSKPTFGRDWSKGTIDSDYRSARDQAGFFAGSKGFDIYVKKNTDLKGGLIASEASSDKNKLSTGTFSFSDLHNEAEYRAKDTGSSSQIKPTLVQTKKEDPEGNKEKNLKVVQALHSTPSIPIVVQGSAASTTKAAVAPGTINIRENPTQDISALSRNTANALNELGRIFDKKSVEEQKELVNVFREEAFRLLHNLPDDGSGRKVLLHSIVGGLISQFAGAGFASGAAGAGLNEALINNLKGLDPTIAQIASGVLGAAAAKIVNGDATAGAISAASGTKWNSLLTESDFVRECIRDDDLVKNLPEGTCNLIAVSGGDAVSLSGMVMVFNVEGTPVYSSYNIEGGVSAFVGAYTMGRGYLEDPQGNIVTDPEILKEQLTGFSMGWSAGFGLKHGRSTNVNGYSFIYNAVSSTPTISLSAGYIFYEGNQKDF</sequence>
<gene>
    <name evidence="1" type="ORF">GCM10008919_01180</name>
</gene>
<protein>
    <submittedName>
        <fullName evidence="1">Uncharacterized protein</fullName>
    </submittedName>
</protein>
<proteinExistence type="predicted"/>
<comment type="caution">
    <text evidence="1">The sequence shown here is derived from an EMBL/GenBank/DDBJ whole genome shotgun (WGS) entry which is preliminary data.</text>
</comment>
<evidence type="ECO:0000313" key="1">
    <source>
        <dbReference type="EMBL" id="GAA0201572.1"/>
    </source>
</evidence>
<name>A0ABP3CEP0_9FIRM</name>
<dbReference type="Proteomes" id="UP001500399">
    <property type="component" value="Unassembled WGS sequence"/>
</dbReference>
<accession>A0ABP3CEP0</accession>
<reference evidence="2" key="1">
    <citation type="journal article" date="2019" name="Int. J. Syst. Evol. Microbiol.">
        <title>The Global Catalogue of Microorganisms (GCM) 10K type strain sequencing project: providing services to taxonomists for standard genome sequencing and annotation.</title>
        <authorList>
            <consortium name="The Broad Institute Genomics Platform"/>
            <consortium name="The Broad Institute Genome Sequencing Center for Infectious Disease"/>
            <person name="Wu L."/>
            <person name="Ma J."/>
        </authorList>
    </citation>
    <scope>NUCLEOTIDE SEQUENCE [LARGE SCALE GENOMIC DNA]</scope>
    <source>
        <strain evidence="2">JCM 8542</strain>
    </source>
</reference>
<dbReference type="InterPro" id="IPR025157">
    <property type="entry name" value="Hemagglutinin_rpt"/>
</dbReference>
<evidence type="ECO:0000313" key="2">
    <source>
        <dbReference type="Proteomes" id="UP001500399"/>
    </source>
</evidence>
<dbReference type="Pfam" id="PF13332">
    <property type="entry name" value="Fil_haemagg_2"/>
    <property type="match status" value="1"/>
</dbReference>